<dbReference type="Gene3D" id="1.10.10.60">
    <property type="entry name" value="Homeodomain-like"/>
    <property type="match status" value="2"/>
</dbReference>
<feature type="modified residue" description="4-aspartylphosphate" evidence="8">
    <location>
        <position position="55"/>
    </location>
</feature>
<feature type="domain" description="HTH araC/xylS-type" evidence="9">
    <location>
        <begin position="408"/>
        <end position="506"/>
    </location>
</feature>
<dbReference type="InterPro" id="IPR018060">
    <property type="entry name" value="HTH_AraC"/>
</dbReference>
<dbReference type="InterPro" id="IPR011006">
    <property type="entry name" value="CheY-like_superfamily"/>
</dbReference>
<dbReference type="Proteomes" id="UP001596989">
    <property type="component" value="Unassembled WGS sequence"/>
</dbReference>
<dbReference type="InterPro" id="IPR009057">
    <property type="entry name" value="Homeodomain-like_sf"/>
</dbReference>
<evidence type="ECO:0000256" key="4">
    <source>
        <dbReference type="ARBA" id="ARBA00023012"/>
    </source>
</evidence>
<keyword evidence="12" id="KW-1185">Reference proteome</keyword>
<dbReference type="InterPro" id="IPR018062">
    <property type="entry name" value="HTH_AraC-typ_CS"/>
</dbReference>
<comment type="subcellular location">
    <subcellularLocation>
        <location evidence="1">Cytoplasm</location>
    </subcellularLocation>
</comment>
<dbReference type="Pfam" id="PF12833">
    <property type="entry name" value="HTH_18"/>
    <property type="match status" value="1"/>
</dbReference>
<dbReference type="PANTHER" id="PTHR42713:SF3">
    <property type="entry name" value="TRANSCRIPTIONAL REGULATORY PROTEIN HPTR"/>
    <property type="match status" value="1"/>
</dbReference>
<evidence type="ECO:0000256" key="3">
    <source>
        <dbReference type="ARBA" id="ARBA00022553"/>
    </source>
</evidence>
<gene>
    <name evidence="11" type="ORF">ACFQ2I_19340</name>
</gene>
<keyword evidence="6" id="KW-0238">DNA-binding</keyword>
<dbReference type="PRINTS" id="PR00032">
    <property type="entry name" value="HTHARAC"/>
</dbReference>
<dbReference type="InterPro" id="IPR020449">
    <property type="entry name" value="Tscrpt_reg_AraC-type_HTH"/>
</dbReference>
<keyword evidence="7" id="KW-0804">Transcription</keyword>
<reference evidence="12" key="1">
    <citation type="journal article" date="2019" name="Int. J. Syst. Evol. Microbiol.">
        <title>The Global Catalogue of Microorganisms (GCM) 10K type strain sequencing project: providing services to taxonomists for standard genome sequencing and annotation.</title>
        <authorList>
            <consortium name="The Broad Institute Genomics Platform"/>
            <consortium name="The Broad Institute Genome Sequencing Center for Infectious Disease"/>
            <person name="Wu L."/>
            <person name="Ma J."/>
        </authorList>
    </citation>
    <scope>NUCLEOTIDE SEQUENCE [LARGE SCALE GENOMIC DNA]</scope>
    <source>
        <strain evidence="12">CCUG 59129</strain>
    </source>
</reference>
<dbReference type="PROSITE" id="PS00041">
    <property type="entry name" value="HTH_ARAC_FAMILY_1"/>
    <property type="match status" value="1"/>
</dbReference>
<keyword evidence="3 8" id="KW-0597">Phosphoprotein</keyword>
<evidence type="ECO:0000256" key="6">
    <source>
        <dbReference type="ARBA" id="ARBA00023125"/>
    </source>
</evidence>
<dbReference type="CDD" id="cd17536">
    <property type="entry name" value="REC_YesN-like"/>
    <property type="match status" value="1"/>
</dbReference>
<dbReference type="PROSITE" id="PS01124">
    <property type="entry name" value="HTH_ARAC_FAMILY_2"/>
    <property type="match status" value="1"/>
</dbReference>
<keyword evidence="4" id="KW-0902">Two-component regulatory system</keyword>
<dbReference type="PANTHER" id="PTHR42713">
    <property type="entry name" value="HISTIDINE KINASE-RELATED"/>
    <property type="match status" value="1"/>
</dbReference>
<dbReference type="InterPro" id="IPR051552">
    <property type="entry name" value="HptR"/>
</dbReference>
<dbReference type="InterPro" id="IPR041522">
    <property type="entry name" value="CdaR_GGDEF"/>
</dbReference>
<sequence length="507" mass="58116">MYKVYIADDEPFIIEGLHDAIDWTSLELIIVGSAENGQQALDALGKTHVDILITDISMPVMNGLELIRRARQLHPGLHVIILSGFNDFDYLKEGMRLGIENYLLKPINLHELKATLEGVIEKLDKRTHQEVTWQEEDIGVLRDNIVYRWLNREIGSGELHERAEMLGIDLMQEYFLVAMLGIAHLEEHERRQIIRLLEQATPQFIPFRDRDGNAGVVMTLERKEDERTAVSCLLERLHKTMLEQKIRIAVGEVASGEEQAAVSYAQAKKAMEFVLIHPERELLQYSELAIDGTAGQGFTLDWGEYARHLAAKEKEQLLELIEDDFGRFAQEQGVTPGRLQSLALELTVQLKIELGSIKKTEVPELIRENTVERIMRADSLNGMIDVVREIAEEAVDSLVRDTKSPVIQQILDRIQDNCAEELSLKSLSGEYNIHPVYLGRLFHKETNETFSEYLNRYRIDRAKALLGETHMKVSEIAREVGYWEMGYFYKQFKKYVGVSPKDFKALL</sequence>
<dbReference type="SMART" id="SM00448">
    <property type="entry name" value="REC"/>
    <property type="match status" value="1"/>
</dbReference>
<evidence type="ECO:0000259" key="10">
    <source>
        <dbReference type="PROSITE" id="PS50110"/>
    </source>
</evidence>
<evidence type="ECO:0000256" key="5">
    <source>
        <dbReference type="ARBA" id="ARBA00023015"/>
    </source>
</evidence>
<accession>A0ABW3HVF2</accession>
<dbReference type="EMBL" id="JBHTJZ010000036">
    <property type="protein sequence ID" value="MFD0961512.1"/>
    <property type="molecule type" value="Genomic_DNA"/>
</dbReference>
<dbReference type="SMART" id="SM00342">
    <property type="entry name" value="HTH_ARAC"/>
    <property type="match status" value="1"/>
</dbReference>
<proteinExistence type="predicted"/>
<evidence type="ECO:0000256" key="7">
    <source>
        <dbReference type="ARBA" id="ARBA00023163"/>
    </source>
</evidence>
<keyword evidence="5" id="KW-0805">Transcription regulation</keyword>
<name>A0ABW3HVF2_9BACL</name>
<dbReference type="InterPro" id="IPR001789">
    <property type="entry name" value="Sig_transdc_resp-reg_receiver"/>
</dbReference>
<dbReference type="Gene3D" id="3.40.50.2300">
    <property type="match status" value="1"/>
</dbReference>
<feature type="domain" description="Response regulatory" evidence="10">
    <location>
        <begin position="3"/>
        <end position="120"/>
    </location>
</feature>
<dbReference type="RefSeq" id="WP_377567155.1">
    <property type="nucleotide sequence ID" value="NZ_JBHTJZ010000036.1"/>
</dbReference>
<comment type="caution">
    <text evidence="11">The sequence shown here is derived from an EMBL/GenBank/DDBJ whole genome shotgun (WGS) entry which is preliminary data.</text>
</comment>
<keyword evidence="2" id="KW-0963">Cytoplasm</keyword>
<dbReference type="Pfam" id="PF00072">
    <property type="entry name" value="Response_reg"/>
    <property type="match status" value="1"/>
</dbReference>
<dbReference type="SUPFAM" id="SSF46689">
    <property type="entry name" value="Homeodomain-like"/>
    <property type="match status" value="2"/>
</dbReference>
<dbReference type="PROSITE" id="PS50110">
    <property type="entry name" value="RESPONSE_REGULATORY"/>
    <property type="match status" value="1"/>
</dbReference>
<evidence type="ECO:0000256" key="1">
    <source>
        <dbReference type="ARBA" id="ARBA00004496"/>
    </source>
</evidence>
<dbReference type="SUPFAM" id="SSF52172">
    <property type="entry name" value="CheY-like"/>
    <property type="match status" value="1"/>
</dbReference>
<evidence type="ECO:0000313" key="12">
    <source>
        <dbReference type="Proteomes" id="UP001596989"/>
    </source>
</evidence>
<protein>
    <submittedName>
        <fullName evidence="11">Response regulator</fullName>
    </submittedName>
</protein>
<evidence type="ECO:0000256" key="2">
    <source>
        <dbReference type="ARBA" id="ARBA00022490"/>
    </source>
</evidence>
<organism evidence="11 12">
    <name type="scientific">Paenibacillus chungangensis</name>
    <dbReference type="NCBI Taxonomy" id="696535"/>
    <lineage>
        <taxon>Bacteria</taxon>
        <taxon>Bacillati</taxon>
        <taxon>Bacillota</taxon>
        <taxon>Bacilli</taxon>
        <taxon>Bacillales</taxon>
        <taxon>Paenibacillaceae</taxon>
        <taxon>Paenibacillus</taxon>
    </lineage>
</organism>
<evidence type="ECO:0000259" key="9">
    <source>
        <dbReference type="PROSITE" id="PS01124"/>
    </source>
</evidence>
<evidence type="ECO:0000313" key="11">
    <source>
        <dbReference type="EMBL" id="MFD0961512.1"/>
    </source>
</evidence>
<evidence type="ECO:0000256" key="8">
    <source>
        <dbReference type="PROSITE-ProRule" id="PRU00169"/>
    </source>
</evidence>
<dbReference type="Pfam" id="PF17853">
    <property type="entry name" value="GGDEF_2"/>
    <property type="match status" value="1"/>
</dbReference>